<feature type="signal peptide" evidence="2">
    <location>
        <begin position="1"/>
        <end position="21"/>
    </location>
</feature>
<dbReference type="Gene3D" id="2.60.120.230">
    <property type="match status" value="1"/>
</dbReference>
<keyword evidence="2" id="KW-0732">Signal</keyword>
<dbReference type="InterPro" id="IPR008977">
    <property type="entry name" value="PHM/PNGase_F_dom_sf"/>
</dbReference>
<evidence type="ECO:0000256" key="1">
    <source>
        <dbReference type="ARBA" id="ARBA00023157"/>
    </source>
</evidence>
<dbReference type="InterPro" id="IPR014784">
    <property type="entry name" value="Cu2_ascorb_mOase-like_C"/>
</dbReference>
<comment type="caution">
    <text evidence="3">The sequence shown here is derived from an EMBL/GenBank/DDBJ whole genome shotgun (WGS) entry which is preliminary data.</text>
</comment>
<sequence>MFYRISFFVVVSALFSACADADKGETSSQDENAVAQINLPDTVFYWQHIAPVLFENCTPCHNKNGAAPFPLTDYIDAKKRTKTIREVIAEGIMPPWPADTLYSRFKDEKTITQEEKSLILKWIDQDVPEGIVPNKKPTPQLFAVKALGKPDLILEFPDTIFIPGDNRDKFRLAKIPFEMARDTIIRAISFVPGNRQLVHHVNGHLINYPEGKKKDPFAGEWIKDAEEVNSLTAYREMKIPNDDGTYPPLLVSAFNYLPGVEPPTYPEGMGTVFLNKKGTFILNTLHYGPTAIDTFDLSRIEIYFAEKRPERPFKELQMGTLGETPVVPKFIIEAGTVAEFSTRYRVPQDMSVLTINPHMHLLGQDFIAFAVSENKKDTIPLIHIPKWDFRWQYFYTFKHILKIPKGYEIVVNATFDNTINNPYNPYAPPKTITESGKHMKTTDEMFQFFITYVPYRTGDENIEL</sequence>
<dbReference type="SUPFAM" id="SSF49742">
    <property type="entry name" value="PHM/PNGase F"/>
    <property type="match status" value="2"/>
</dbReference>
<feature type="chain" id="PRO_5029846788" evidence="2">
    <location>
        <begin position="22"/>
        <end position="464"/>
    </location>
</feature>
<evidence type="ECO:0000313" key="4">
    <source>
        <dbReference type="Proteomes" id="UP000486602"/>
    </source>
</evidence>
<evidence type="ECO:0000256" key="2">
    <source>
        <dbReference type="SAM" id="SignalP"/>
    </source>
</evidence>
<dbReference type="RefSeq" id="WP_163283232.1">
    <property type="nucleotide sequence ID" value="NZ_JAAGVY010000003.1"/>
</dbReference>
<proteinExistence type="predicted"/>
<gene>
    <name evidence="3" type="ORF">G3O08_03190</name>
</gene>
<dbReference type="Proteomes" id="UP000486602">
    <property type="component" value="Unassembled WGS sequence"/>
</dbReference>
<dbReference type="GO" id="GO:0016715">
    <property type="term" value="F:oxidoreductase activity, acting on paired donors, with incorporation or reduction of molecular oxygen, reduced ascorbate as one donor, and incorporation of one atom of oxygen"/>
    <property type="evidence" value="ECO:0007669"/>
    <property type="project" value="InterPro"/>
</dbReference>
<dbReference type="GO" id="GO:0020037">
    <property type="term" value="F:heme binding"/>
    <property type="evidence" value="ECO:0007669"/>
    <property type="project" value="InterPro"/>
</dbReference>
<dbReference type="Gene3D" id="1.10.760.10">
    <property type="entry name" value="Cytochrome c-like domain"/>
    <property type="match status" value="1"/>
</dbReference>
<protein>
    <submittedName>
        <fullName evidence="3">Heme-binding domain-containing protein</fullName>
    </submittedName>
</protein>
<accession>A0A7K3WLI9</accession>
<evidence type="ECO:0000313" key="3">
    <source>
        <dbReference type="EMBL" id="NEN22507.1"/>
    </source>
</evidence>
<dbReference type="EMBL" id="JAAGVY010000003">
    <property type="protein sequence ID" value="NEN22507.1"/>
    <property type="molecule type" value="Genomic_DNA"/>
</dbReference>
<dbReference type="PROSITE" id="PS51257">
    <property type="entry name" value="PROKAR_LIPOPROTEIN"/>
    <property type="match status" value="1"/>
</dbReference>
<dbReference type="InterPro" id="IPR036909">
    <property type="entry name" value="Cyt_c-like_dom_sf"/>
</dbReference>
<keyword evidence="4" id="KW-1185">Reference proteome</keyword>
<organism evidence="3 4">
    <name type="scientific">Cryomorpha ignava</name>
    <dbReference type="NCBI Taxonomy" id="101383"/>
    <lineage>
        <taxon>Bacteria</taxon>
        <taxon>Pseudomonadati</taxon>
        <taxon>Bacteroidota</taxon>
        <taxon>Flavobacteriia</taxon>
        <taxon>Flavobacteriales</taxon>
        <taxon>Cryomorphaceae</taxon>
        <taxon>Cryomorpha</taxon>
    </lineage>
</organism>
<name>A0A7K3WLI9_9FLAO</name>
<reference evidence="3 4" key="1">
    <citation type="submission" date="2020-02" db="EMBL/GenBank/DDBJ databases">
        <title>Out from the shadows clarifying the taxonomy of the family Cryomorphaceae and related taxa by utilizing the GTDB taxonomic framework.</title>
        <authorList>
            <person name="Bowman J.P."/>
        </authorList>
    </citation>
    <scope>NUCLEOTIDE SEQUENCE [LARGE SCALE GENOMIC DNA]</scope>
    <source>
        <strain evidence="3 4">QSSC 1-22</strain>
    </source>
</reference>
<dbReference type="AlphaFoldDB" id="A0A7K3WLI9"/>
<keyword evidence="1" id="KW-1015">Disulfide bond</keyword>
<dbReference type="GO" id="GO:0009055">
    <property type="term" value="F:electron transfer activity"/>
    <property type="evidence" value="ECO:0007669"/>
    <property type="project" value="InterPro"/>
</dbReference>